<keyword evidence="6" id="KW-0862">Zinc</keyword>
<feature type="compositionally biased region" description="Basic and acidic residues" evidence="12">
    <location>
        <begin position="232"/>
        <end position="246"/>
    </location>
</feature>
<evidence type="ECO:0000256" key="10">
    <source>
        <dbReference type="ARBA" id="ARBA00023242"/>
    </source>
</evidence>
<dbReference type="InterPro" id="IPR050457">
    <property type="entry name" value="ZnFinger_BTB_dom_contain"/>
</dbReference>
<evidence type="ECO:0000313" key="16">
    <source>
        <dbReference type="Proteomes" id="UP000579812"/>
    </source>
</evidence>
<name>A0A7J6CD30_9TELE</name>
<dbReference type="GO" id="GO:0005634">
    <property type="term" value="C:nucleus"/>
    <property type="evidence" value="ECO:0007669"/>
    <property type="project" value="UniProtKB-SubCell"/>
</dbReference>
<evidence type="ECO:0000256" key="1">
    <source>
        <dbReference type="ARBA" id="ARBA00004123"/>
    </source>
</evidence>
<feature type="compositionally biased region" description="Basic and acidic residues" evidence="12">
    <location>
        <begin position="208"/>
        <end position="222"/>
    </location>
</feature>
<feature type="domain" description="C2H2-type" evidence="14">
    <location>
        <begin position="519"/>
        <end position="546"/>
    </location>
</feature>
<dbReference type="InterPro" id="IPR000210">
    <property type="entry name" value="BTB/POZ_dom"/>
</dbReference>
<keyword evidence="5 11" id="KW-0863">Zinc-finger</keyword>
<comment type="subcellular location">
    <subcellularLocation>
        <location evidence="1">Nucleus</location>
    </subcellularLocation>
</comment>
<evidence type="ECO:0000256" key="2">
    <source>
        <dbReference type="ARBA" id="ARBA00006991"/>
    </source>
</evidence>
<dbReference type="PROSITE" id="PS00028">
    <property type="entry name" value="ZINC_FINGER_C2H2_1"/>
    <property type="match status" value="7"/>
</dbReference>
<evidence type="ECO:0000259" key="14">
    <source>
        <dbReference type="PROSITE" id="PS50157"/>
    </source>
</evidence>
<feature type="domain" description="C2H2-type" evidence="14">
    <location>
        <begin position="463"/>
        <end position="490"/>
    </location>
</feature>
<dbReference type="FunFam" id="3.30.160.60:FF:000835">
    <property type="entry name" value="Zinc finger and BTB domain-containing protein 49"/>
    <property type="match status" value="1"/>
</dbReference>
<dbReference type="SMART" id="SM00355">
    <property type="entry name" value="ZnF_C2H2"/>
    <property type="match status" value="7"/>
</dbReference>
<evidence type="ECO:0000256" key="8">
    <source>
        <dbReference type="ARBA" id="ARBA00023125"/>
    </source>
</evidence>
<keyword evidence="16" id="KW-1185">Reference proteome</keyword>
<proteinExistence type="inferred from homology"/>
<dbReference type="SUPFAM" id="SSF54695">
    <property type="entry name" value="POZ domain"/>
    <property type="match status" value="1"/>
</dbReference>
<feature type="domain" description="C2H2-type" evidence="14">
    <location>
        <begin position="435"/>
        <end position="462"/>
    </location>
</feature>
<feature type="region of interest" description="Disordered" evidence="12">
    <location>
        <begin position="175"/>
        <end position="271"/>
    </location>
</feature>
<dbReference type="Proteomes" id="UP000579812">
    <property type="component" value="Unassembled WGS sequence"/>
</dbReference>
<organism evidence="15 16">
    <name type="scientific">Onychostoma macrolepis</name>
    <dbReference type="NCBI Taxonomy" id="369639"/>
    <lineage>
        <taxon>Eukaryota</taxon>
        <taxon>Metazoa</taxon>
        <taxon>Chordata</taxon>
        <taxon>Craniata</taxon>
        <taxon>Vertebrata</taxon>
        <taxon>Euteleostomi</taxon>
        <taxon>Actinopterygii</taxon>
        <taxon>Neopterygii</taxon>
        <taxon>Teleostei</taxon>
        <taxon>Ostariophysi</taxon>
        <taxon>Cypriniformes</taxon>
        <taxon>Cyprinidae</taxon>
        <taxon>Acrossocheilinae</taxon>
        <taxon>Onychostoma</taxon>
    </lineage>
</organism>
<dbReference type="FunFam" id="3.30.160.60:FF:002343">
    <property type="entry name" value="Zinc finger protein 33A"/>
    <property type="match status" value="1"/>
</dbReference>
<feature type="domain" description="C2H2-type" evidence="14">
    <location>
        <begin position="491"/>
        <end position="518"/>
    </location>
</feature>
<dbReference type="PROSITE" id="PS50097">
    <property type="entry name" value="BTB"/>
    <property type="match status" value="1"/>
</dbReference>
<feature type="domain" description="BTB" evidence="13">
    <location>
        <begin position="25"/>
        <end position="91"/>
    </location>
</feature>
<evidence type="ECO:0000313" key="15">
    <source>
        <dbReference type="EMBL" id="KAF4104553.1"/>
    </source>
</evidence>
<feature type="domain" description="C2H2-type" evidence="14">
    <location>
        <begin position="575"/>
        <end position="602"/>
    </location>
</feature>
<evidence type="ECO:0000256" key="9">
    <source>
        <dbReference type="ARBA" id="ARBA00023163"/>
    </source>
</evidence>
<dbReference type="GO" id="GO:0000981">
    <property type="term" value="F:DNA-binding transcription factor activity, RNA polymerase II-specific"/>
    <property type="evidence" value="ECO:0007669"/>
    <property type="project" value="TreeGrafter"/>
</dbReference>
<gene>
    <name evidence="15" type="ORF">G5714_013884</name>
</gene>
<evidence type="ECO:0000256" key="6">
    <source>
        <dbReference type="ARBA" id="ARBA00022833"/>
    </source>
</evidence>
<dbReference type="OrthoDB" id="407106at2759"/>
<sequence length="635" mass="69500">MDSVSSHSVYVLQQLQEQRIQGLLCDCMLVVKGVCFKAHKNVLAAFSAYFRSLFQNSPAQKSDVFHLAIQDVGGIGQVLDYMYTSHLELNQDNVHALMEIGQSLQVLNILNMCQAFLKPCVSTDASLALPADAAHDQDCVIGGSLPSDADLHKPLPHGYKLRNFYTRQYLKQSCSFPPEEPLQSRAPTADSAHPRSSDSAHPCGSDSTHQRSSDSAHPRSSDSAHPCGSDSTHQRSSDSAHPRSSDSAHPCGSDSTHPRSSDSAHQCGSDSAHPCGSDSAHPCGSDSAHQCSSNSAHPCGSDSTHQCDSDSAHMCSSDSAHLRVLRPKKTVYLKKFNYLRSHVSVEDEGVEHYDPRGATPTCPAHASDLSMTSDLAQVSELKTTPVAEPDDPRCHVERSEVSSGNKYCCEVCGKTFKHPSNLELHKRSHTGEKPFQCNVCGKGFSQAGNLQTHLRRHSGEKPYICELCGKSFAASGDVQRHIIVHSGARPHLCDICGRGFSNFSNLKEHKKTHSTEKEFTCEQCGKSFNMQRKLFKHKLRHSGDKPYSCQTCGKCFAGSGDLQRHVRSHTGERPYTCDTCGKSFSRTAVLRRHRSAHCSRADADTDSCRSTEELSSGALWGRAMKTLQNHTDTEH</sequence>
<keyword evidence="10" id="KW-0539">Nucleus</keyword>
<reference evidence="15 16" key="1">
    <citation type="submission" date="2020-04" db="EMBL/GenBank/DDBJ databases">
        <title>Chromosome-level genome assembly of a cyprinid fish Onychostoma macrolepis by integration of Nanopore Sequencing, Bionano and Hi-C technology.</title>
        <authorList>
            <person name="Wang D."/>
        </authorList>
    </citation>
    <scope>NUCLEOTIDE SEQUENCE [LARGE SCALE GENOMIC DNA]</scope>
    <source>
        <strain evidence="15">SWU-2019</strain>
        <tissue evidence="15">Muscle</tissue>
    </source>
</reference>
<dbReference type="FunFam" id="3.30.160.60:FF:001099">
    <property type="entry name" value="zinc finger and BTB domain-containing protein 49"/>
    <property type="match status" value="1"/>
</dbReference>
<keyword evidence="8" id="KW-0238">DNA-binding</keyword>
<keyword evidence="7" id="KW-0805">Transcription regulation</keyword>
<protein>
    <recommendedName>
        <fullName evidence="17">Zinc finger and BTB domain containing 49</fullName>
    </recommendedName>
</protein>
<evidence type="ECO:0000256" key="5">
    <source>
        <dbReference type="ARBA" id="ARBA00022771"/>
    </source>
</evidence>
<evidence type="ECO:0000256" key="4">
    <source>
        <dbReference type="ARBA" id="ARBA00022737"/>
    </source>
</evidence>
<dbReference type="Gene3D" id="3.30.160.60">
    <property type="entry name" value="Classic Zinc Finger"/>
    <property type="match status" value="7"/>
</dbReference>
<accession>A0A7J6CD30</accession>
<evidence type="ECO:0000256" key="12">
    <source>
        <dbReference type="SAM" id="MobiDB-lite"/>
    </source>
</evidence>
<feature type="domain" description="C2H2-type" evidence="14">
    <location>
        <begin position="407"/>
        <end position="434"/>
    </location>
</feature>
<dbReference type="Pfam" id="PF00096">
    <property type="entry name" value="zf-C2H2"/>
    <property type="match status" value="7"/>
</dbReference>
<evidence type="ECO:0000256" key="3">
    <source>
        <dbReference type="ARBA" id="ARBA00022723"/>
    </source>
</evidence>
<dbReference type="EMBL" id="JAAMOB010000014">
    <property type="protein sequence ID" value="KAF4104553.1"/>
    <property type="molecule type" value="Genomic_DNA"/>
</dbReference>
<dbReference type="SMART" id="SM00225">
    <property type="entry name" value="BTB"/>
    <property type="match status" value="1"/>
</dbReference>
<comment type="caution">
    <text evidence="15">The sequence shown here is derived from an EMBL/GenBank/DDBJ whole genome shotgun (WGS) entry which is preliminary data.</text>
</comment>
<dbReference type="Gene3D" id="3.30.710.10">
    <property type="entry name" value="Potassium Channel Kv1.1, Chain A"/>
    <property type="match status" value="1"/>
</dbReference>
<evidence type="ECO:0000256" key="11">
    <source>
        <dbReference type="PROSITE-ProRule" id="PRU00042"/>
    </source>
</evidence>
<dbReference type="FunFam" id="3.30.160.60:FF:000166">
    <property type="entry name" value="Zinc finger and BTB domain-containing 49"/>
    <property type="match status" value="1"/>
</dbReference>
<dbReference type="PANTHER" id="PTHR46105:SF30">
    <property type="entry name" value="ZINC FINGER AND BTB DOMAIN CONTAINING 49"/>
    <property type="match status" value="1"/>
</dbReference>
<dbReference type="InterPro" id="IPR011333">
    <property type="entry name" value="SKP1/BTB/POZ_sf"/>
</dbReference>
<dbReference type="GO" id="GO:0008270">
    <property type="term" value="F:zinc ion binding"/>
    <property type="evidence" value="ECO:0007669"/>
    <property type="project" value="UniProtKB-KW"/>
</dbReference>
<keyword evidence="9" id="KW-0804">Transcription</keyword>
<dbReference type="PROSITE" id="PS50157">
    <property type="entry name" value="ZINC_FINGER_C2H2_2"/>
    <property type="match status" value="7"/>
</dbReference>
<evidence type="ECO:0008006" key="17">
    <source>
        <dbReference type="Google" id="ProtNLM"/>
    </source>
</evidence>
<feature type="domain" description="C2H2-type" evidence="14">
    <location>
        <begin position="547"/>
        <end position="574"/>
    </location>
</feature>
<dbReference type="FunFam" id="3.30.160.60:FF:000340">
    <property type="entry name" value="zinc finger protein 473 isoform X1"/>
    <property type="match status" value="1"/>
</dbReference>
<comment type="similarity">
    <text evidence="2">Belongs to the krueppel C2H2-type zinc-finger protein family.</text>
</comment>
<evidence type="ECO:0000259" key="13">
    <source>
        <dbReference type="PROSITE" id="PS50097"/>
    </source>
</evidence>
<dbReference type="AlphaFoldDB" id="A0A7J6CD30"/>
<evidence type="ECO:0000256" key="7">
    <source>
        <dbReference type="ARBA" id="ARBA00023015"/>
    </source>
</evidence>
<dbReference type="GO" id="GO:0000978">
    <property type="term" value="F:RNA polymerase II cis-regulatory region sequence-specific DNA binding"/>
    <property type="evidence" value="ECO:0007669"/>
    <property type="project" value="TreeGrafter"/>
</dbReference>
<dbReference type="FunFam" id="3.30.160.60:FF:000267">
    <property type="entry name" value="Zinc finger and BTB domain-containing 49"/>
    <property type="match status" value="1"/>
</dbReference>
<dbReference type="SUPFAM" id="SSF57667">
    <property type="entry name" value="beta-beta-alpha zinc fingers"/>
    <property type="match status" value="4"/>
</dbReference>
<dbReference type="PANTHER" id="PTHR46105">
    <property type="entry name" value="AGAP004733-PA"/>
    <property type="match status" value="1"/>
</dbReference>
<dbReference type="Pfam" id="PF00651">
    <property type="entry name" value="BTB"/>
    <property type="match status" value="1"/>
</dbReference>
<dbReference type="InterPro" id="IPR013087">
    <property type="entry name" value="Znf_C2H2_type"/>
</dbReference>
<keyword evidence="4" id="KW-0677">Repeat</keyword>
<dbReference type="InterPro" id="IPR036236">
    <property type="entry name" value="Znf_C2H2_sf"/>
</dbReference>
<keyword evidence="3" id="KW-0479">Metal-binding</keyword>